<evidence type="ECO:0000256" key="7">
    <source>
        <dbReference type="RuleBase" id="RU363032"/>
    </source>
</evidence>
<gene>
    <name evidence="9" type="primary">ssuC</name>
    <name evidence="9" type="ORF">GCM10010921_00480</name>
</gene>
<feature type="transmembrane region" description="Helical" evidence="7">
    <location>
        <begin position="181"/>
        <end position="210"/>
    </location>
</feature>
<feature type="transmembrane region" description="Helical" evidence="7">
    <location>
        <begin position="141"/>
        <end position="160"/>
    </location>
</feature>
<dbReference type="SUPFAM" id="SSF161098">
    <property type="entry name" value="MetI-like"/>
    <property type="match status" value="1"/>
</dbReference>
<feature type="domain" description="ABC transmembrane type-1" evidence="8">
    <location>
        <begin position="75"/>
        <end position="259"/>
    </location>
</feature>
<reference evidence="9" key="1">
    <citation type="journal article" date="2014" name="Int. J. Syst. Evol. Microbiol.">
        <title>Complete genome sequence of Corynebacterium casei LMG S-19264T (=DSM 44701T), isolated from a smear-ripened cheese.</title>
        <authorList>
            <consortium name="US DOE Joint Genome Institute (JGI-PGF)"/>
            <person name="Walter F."/>
            <person name="Albersmeier A."/>
            <person name="Kalinowski J."/>
            <person name="Ruckert C."/>
        </authorList>
    </citation>
    <scope>NUCLEOTIDE SEQUENCE</scope>
    <source>
        <strain evidence="9">CGMCC 1.15794</strain>
    </source>
</reference>
<keyword evidence="2 7" id="KW-0813">Transport</keyword>
<sequence>MSAVQAEERPPGALAAGALRLALPRTLPKLAFVAAAVAAWQLWAGAGNLGAVPTPVEVTVALVGIVADGSVWSPLGVTLSAWAISFVIASAMGLVVGFVLGASRLAYRLSVFVLDFCRTIPALGLVPLVVLMFGARMQSTIVLAVFGAVWAVLLQTIYGVRDVDPVARDAFRSSLARRRDVVIRLVLPSAAPYIATGLRLAAAVCLLLTLSAQIVIPSPGIGQQIVLTQLGGAIPKMYAYIVLSGVVGVAINAAFVALERIVLHWHPAHRKAIR</sequence>
<comment type="caution">
    <text evidence="9">The sequence shown here is derived from an EMBL/GenBank/DDBJ whole genome shotgun (WGS) entry which is preliminary data.</text>
</comment>
<feature type="transmembrane region" description="Helical" evidence="7">
    <location>
        <begin position="237"/>
        <end position="258"/>
    </location>
</feature>
<name>A0A917IBH3_9MICO</name>
<dbReference type="Gene3D" id="1.10.3720.10">
    <property type="entry name" value="MetI-like"/>
    <property type="match status" value="1"/>
</dbReference>
<keyword evidence="6 7" id="KW-0472">Membrane</keyword>
<dbReference type="Proteomes" id="UP000657592">
    <property type="component" value="Unassembled WGS sequence"/>
</dbReference>
<evidence type="ECO:0000256" key="3">
    <source>
        <dbReference type="ARBA" id="ARBA00022475"/>
    </source>
</evidence>
<evidence type="ECO:0000256" key="2">
    <source>
        <dbReference type="ARBA" id="ARBA00022448"/>
    </source>
</evidence>
<keyword evidence="4 7" id="KW-0812">Transmembrane</keyword>
<keyword evidence="10" id="KW-1185">Reference proteome</keyword>
<dbReference type="InterPro" id="IPR035906">
    <property type="entry name" value="MetI-like_sf"/>
</dbReference>
<evidence type="ECO:0000256" key="4">
    <source>
        <dbReference type="ARBA" id="ARBA00022692"/>
    </source>
</evidence>
<dbReference type="GO" id="GO:0055085">
    <property type="term" value="P:transmembrane transport"/>
    <property type="evidence" value="ECO:0007669"/>
    <property type="project" value="InterPro"/>
</dbReference>
<dbReference type="AlphaFoldDB" id="A0A917IBH3"/>
<evidence type="ECO:0000313" key="9">
    <source>
        <dbReference type="EMBL" id="GGH33507.1"/>
    </source>
</evidence>
<keyword evidence="3" id="KW-1003">Cell membrane</keyword>
<dbReference type="InterPro" id="IPR000515">
    <property type="entry name" value="MetI-like"/>
</dbReference>
<feature type="transmembrane region" description="Helical" evidence="7">
    <location>
        <begin position="71"/>
        <end position="100"/>
    </location>
</feature>
<evidence type="ECO:0000256" key="1">
    <source>
        <dbReference type="ARBA" id="ARBA00004651"/>
    </source>
</evidence>
<accession>A0A917IBH3</accession>
<evidence type="ECO:0000256" key="5">
    <source>
        <dbReference type="ARBA" id="ARBA00022989"/>
    </source>
</evidence>
<evidence type="ECO:0000313" key="10">
    <source>
        <dbReference type="Proteomes" id="UP000657592"/>
    </source>
</evidence>
<dbReference type="EMBL" id="BMJY01000001">
    <property type="protein sequence ID" value="GGH33507.1"/>
    <property type="molecule type" value="Genomic_DNA"/>
</dbReference>
<proteinExistence type="inferred from homology"/>
<organism evidence="9 10">
    <name type="scientific">Microbacterium album</name>
    <dbReference type="NCBI Taxonomy" id="2053191"/>
    <lineage>
        <taxon>Bacteria</taxon>
        <taxon>Bacillati</taxon>
        <taxon>Actinomycetota</taxon>
        <taxon>Actinomycetes</taxon>
        <taxon>Micrococcales</taxon>
        <taxon>Microbacteriaceae</taxon>
        <taxon>Microbacterium</taxon>
    </lineage>
</organism>
<evidence type="ECO:0000256" key="6">
    <source>
        <dbReference type="ARBA" id="ARBA00023136"/>
    </source>
</evidence>
<keyword evidence="5 7" id="KW-1133">Transmembrane helix</keyword>
<evidence type="ECO:0000259" key="8">
    <source>
        <dbReference type="PROSITE" id="PS50928"/>
    </source>
</evidence>
<dbReference type="GO" id="GO:0005886">
    <property type="term" value="C:plasma membrane"/>
    <property type="evidence" value="ECO:0007669"/>
    <property type="project" value="UniProtKB-SubCell"/>
</dbReference>
<comment type="subcellular location">
    <subcellularLocation>
        <location evidence="1 7">Cell membrane</location>
        <topology evidence="1 7">Multi-pass membrane protein</topology>
    </subcellularLocation>
</comment>
<feature type="transmembrane region" description="Helical" evidence="7">
    <location>
        <begin position="30"/>
        <end position="51"/>
    </location>
</feature>
<dbReference type="PANTHER" id="PTHR30151">
    <property type="entry name" value="ALKANE SULFONATE ABC TRANSPORTER-RELATED, MEMBRANE SUBUNIT"/>
    <property type="match status" value="1"/>
</dbReference>
<comment type="similarity">
    <text evidence="7">Belongs to the binding-protein-dependent transport system permease family.</text>
</comment>
<reference evidence="9" key="2">
    <citation type="submission" date="2020-09" db="EMBL/GenBank/DDBJ databases">
        <authorList>
            <person name="Sun Q."/>
            <person name="Zhou Y."/>
        </authorList>
    </citation>
    <scope>NUCLEOTIDE SEQUENCE</scope>
    <source>
        <strain evidence="9">CGMCC 1.15794</strain>
    </source>
</reference>
<protein>
    <submittedName>
        <fullName evidence="9">Nitrate ABC transporter permease</fullName>
    </submittedName>
</protein>
<dbReference type="RefSeq" id="WP_188754237.1">
    <property type="nucleotide sequence ID" value="NZ_BMJY01000001.1"/>
</dbReference>
<dbReference type="Pfam" id="PF00528">
    <property type="entry name" value="BPD_transp_1"/>
    <property type="match status" value="1"/>
</dbReference>
<dbReference type="PROSITE" id="PS50928">
    <property type="entry name" value="ABC_TM1"/>
    <property type="match status" value="1"/>
</dbReference>
<dbReference type="PANTHER" id="PTHR30151:SF38">
    <property type="entry name" value="ALIPHATIC SULFONATES TRANSPORT PERMEASE PROTEIN SSUC-RELATED"/>
    <property type="match status" value="1"/>
</dbReference>
<feature type="transmembrane region" description="Helical" evidence="7">
    <location>
        <begin position="112"/>
        <end position="135"/>
    </location>
</feature>